<comment type="caution">
    <text evidence="11">The sequence shown here is derived from an EMBL/GenBank/DDBJ whole genome shotgun (WGS) entry which is preliminary data.</text>
</comment>
<evidence type="ECO:0000256" key="4">
    <source>
        <dbReference type="ARBA" id="ARBA00022692"/>
    </source>
</evidence>
<sequence length="221" mass="24163">MVWLVTLAAVLAAYLIGSVNSSIIISKLIGTDIREHGSGNAGATNMMRTYGKRFGVLTLLCDVLKGVIAVALAYLIMYLTARWFPFYEDDAAIVLLPYLCGAVVVVGHNYPVFFQFKGGKGIATSAAVIFMLDWRLGLIVLFGALLVMVLTRYISLGSIFGGIIFPVASIIFTILIDKDYNYALIITSVFMGALGIYRHHANIRRLLDGTESRLGAKKKEE</sequence>
<protein>
    <recommendedName>
        <fullName evidence="10">Glycerol-3-phosphate acyltransferase</fullName>
    </recommendedName>
    <alternativeName>
        <fullName evidence="10">Acyl-PO4 G3P acyltransferase</fullName>
    </alternativeName>
    <alternativeName>
        <fullName evidence="10">Acyl-phosphate--glycerol-3-phosphate acyltransferase</fullName>
    </alternativeName>
    <alternativeName>
        <fullName evidence="10">G3P acyltransferase</fullName>
        <shortName evidence="10">GPAT</shortName>
        <ecNumber evidence="10">2.3.1.275</ecNumber>
    </alternativeName>
    <alternativeName>
        <fullName evidence="10">Lysophosphatidic acid synthase</fullName>
        <shortName evidence="10">LPA synthase</shortName>
    </alternativeName>
</protein>
<evidence type="ECO:0000256" key="8">
    <source>
        <dbReference type="ARBA" id="ARBA00023209"/>
    </source>
</evidence>
<evidence type="ECO:0000256" key="1">
    <source>
        <dbReference type="ARBA" id="ARBA00022475"/>
    </source>
</evidence>
<dbReference type="EC" id="2.3.1.275" evidence="10"/>
<dbReference type="EMBL" id="DVOF01000184">
    <property type="protein sequence ID" value="HIV03175.1"/>
    <property type="molecule type" value="Genomic_DNA"/>
</dbReference>
<comment type="catalytic activity">
    <reaction evidence="10">
        <text>an acyl phosphate + sn-glycerol 3-phosphate = a 1-acyl-sn-glycero-3-phosphate + phosphate</text>
        <dbReference type="Rhea" id="RHEA:34075"/>
        <dbReference type="ChEBI" id="CHEBI:43474"/>
        <dbReference type="ChEBI" id="CHEBI:57597"/>
        <dbReference type="ChEBI" id="CHEBI:57970"/>
        <dbReference type="ChEBI" id="CHEBI:59918"/>
        <dbReference type="EC" id="2.3.1.275"/>
    </reaction>
</comment>
<keyword evidence="1 10" id="KW-1003">Cell membrane</keyword>
<keyword evidence="9 10" id="KW-1208">Phospholipid metabolism</keyword>
<proteinExistence type="inferred from homology"/>
<dbReference type="GO" id="GO:0043772">
    <property type="term" value="F:acyl-phosphate glycerol-3-phosphate acyltransferase activity"/>
    <property type="evidence" value="ECO:0007669"/>
    <property type="project" value="UniProtKB-UniRule"/>
</dbReference>
<reference evidence="11" key="1">
    <citation type="submission" date="2020-10" db="EMBL/GenBank/DDBJ databases">
        <authorList>
            <person name="Gilroy R."/>
        </authorList>
    </citation>
    <scope>NUCLEOTIDE SEQUENCE</scope>
    <source>
        <strain evidence="11">4920</strain>
    </source>
</reference>
<evidence type="ECO:0000313" key="11">
    <source>
        <dbReference type="EMBL" id="HIV03175.1"/>
    </source>
</evidence>
<evidence type="ECO:0000256" key="6">
    <source>
        <dbReference type="ARBA" id="ARBA00023098"/>
    </source>
</evidence>
<dbReference type="InterPro" id="IPR003811">
    <property type="entry name" value="G3P_acylTferase_PlsY"/>
</dbReference>
<dbReference type="NCBIfam" id="TIGR00023">
    <property type="entry name" value="glycerol-3-phosphate 1-O-acyltransferase PlsY"/>
    <property type="match status" value="1"/>
</dbReference>
<feature type="transmembrane region" description="Helical" evidence="10">
    <location>
        <begin position="153"/>
        <end position="174"/>
    </location>
</feature>
<evidence type="ECO:0000256" key="10">
    <source>
        <dbReference type="HAMAP-Rule" id="MF_01043"/>
    </source>
</evidence>
<keyword evidence="4 10" id="KW-0812">Transmembrane</keyword>
<keyword evidence="11" id="KW-0012">Acyltransferase</keyword>
<evidence type="ECO:0000256" key="2">
    <source>
        <dbReference type="ARBA" id="ARBA00022516"/>
    </source>
</evidence>
<comment type="function">
    <text evidence="10">Catalyzes the transfer of an acyl group from acyl-phosphate (acyl-PO(4)) to glycerol-3-phosphate (G3P) to form lysophosphatidic acid (LPA). This enzyme utilizes acyl-phosphate as fatty acyl donor, but not acyl-CoA or acyl-ACP.</text>
</comment>
<keyword evidence="6 10" id="KW-0443">Lipid metabolism</keyword>
<evidence type="ECO:0000256" key="5">
    <source>
        <dbReference type="ARBA" id="ARBA00022989"/>
    </source>
</evidence>
<dbReference type="AlphaFoldDB" id="A0A9D1T052"/>
<dbReference type="Proteomes" id="UP000886743">
    <property type="component" value="Unassembled WGS sequence"/>
</dbReference>
<dbReference type="PANTHER" id="PTHR30309">
    <property type="entry name" value="INNER MEMBRANE PROTEIN YGIH"/>
    <property type="match status" value="1"/>
</dbReference>
<keyword evidence="7 10" id="KW-0472">Membrane</keyword>
<keyword evidence="5 10" id="KW-1133">Transmembrane helix</keyword>
<dbReference type="GO" id="GO:0005886">
    <property type="term" value="C:plasma membrane"/>
    <property type="evidence" value="ECO:0007669"/>
    <property type="project" value="UniProtKB-SubCell"/>
</dbReference>
<name>A0A9D1T052_9FIRM</name>
<keyword evidence="8 10" id="KW-0594">Phospholipid biosynthesis</keyword>
<organism evidence="11 12">
    <name type="scientific">Candidatus Aphodoplasma excrementigallinarum</name>
    <dbReference type="NCBI Taxonomy" id="2840673"/>
    <lineage>
        <taxon>Bacteria</taxon>
        <taxon>Bacillati</taxon>
        <taxon>Bacillota</taxon>
        <taxon>Clostridia</taxon>
        <taxon>Eubacteriales</taxon>
        <taxon>Candidatus Aphodoplasma</taxon>
    </lineage>
</organism>
<comment type="subunit">
    <text evidence="10">Probably interacts with PlsX.</text>
</comment>
<reference evidence="11" key="2">
    <citation type="journal article" date="2021" name="PeerJ">
        <title>Extensive microbial diversity within the chicken gut microbiome revealed by metagenomics and culture.</title>
        <authorList>
            <person name="Gilroy R."/>
            <person name="Ravi A."/>
            <person name="Getino M."/>
            <person name="Pursley I."/>
            <person name="Horton D.L."/>
            <person name="Alikhan N.F."/>
            <person name="Baker D."/>
            <person name="Gharbi K."/>
            <person name="Hall N."/>
            <person name="Watson M."/>
            <person name="Adriaenssens E.M."/>
            <person name="Foster-Nyarko E."/>
            <person name="Jarju S."/>
            <person name="Secka A."/>
            <person name="Antonio M."/>
            <person name="Oren A."/>
            <person name="Chaudhuri R.R."/>
            <person name="La Ragione R."/>
            <person name="Hildebrand F."/>
            <person name="Pallen M.J."/>
        </authorList>
    </citation>
    <scope>NUCLEOTIDE SEQUENCE</scope>
    <source>
        <strain evidence="11">4920</strain>
    </source>
</reference>
<dbReference type="HAMAP" id="MF_01043">
    <property type="entry name" value="PlsY"/>
    <property type="match status" value="1"/>
</dbReference>
<evidence type="ECO:0000256" key="3">
    <source>
        <dbReference type="ARBA" id="ARBA00022679"/>
    </source>
</evidence>
<dbReference type="SMART" id="SM01207">
    <property type="entry name" value="G3P_acyltransf"/>
    <property type="match status" value="1"/>
</dbReference>
<keyword evidence="3 10" id="KW-0808">Transferase</keyword>
<dbReference type="PANTHER" id="PTHR30309:SF0">
    <property type="entry name" value="GLYCEROL-3-PHOSPHATE ACYLTRANSFERASE-RELATED"/>
    <property type="match status" value="1"/>
</dbReference>
<comment type="pathway">
    <text evidence="10">Lipid metabolism; phospholipid metabolism.</text>
</comment>
<feature type="transmembrane region" description="Helical" evidence="10">
    <location>
        <begin position="54"/>
        <end position="79"/>
    </location>
</feature>
<feature type="transmembrane region" description="Helical" evidence="10">
    <location>
        <begin position="180"/>
        <end position="197"/>
    </location>
</feature>
<feature type="transmembrane region" description="Helical" evidence="10">
    <location>
        <begin position="91"/>
        <end position="110"/>
    </location>
</feature>
<accession>A0A9D1T052</accession>
<comment type="similarity">
    <text evidence="10">Belongs to the PlsY family.</text>
</comment>
<evidence type="ECO:0000313" key="12">
    <source>
        <dbReference type="Proteomes" id="UP000886743"/>
    </source>
</evidence>
<keyword evidence="2 10" id="KW-0444">Lipid biosynthesis</keyword>
<feature type="transmembrane region" description="Helical" evidence="10">
    <location>
        <begin position="122"/>
        <end position="146"/>
    </location>
</feature>
<dbReference type="Pfam" id="PF02660">
    <property type="entry name" value="G3P_acyltransf"/>
    <property type="match status" value="1"/>
</dbReference>
<dbReference type="GO" id="GO:0008654">
    <property type="term" value="P:phospholipid biosynthetic process"/>
    <property type="evidence" value="ECO:0007669"/>
    <property type="project" value="UniProtKB-UniRule"/>
</dbReference>
<gene>
    <name evidence="10 11" type="primary">plsY</name>
    <name evidence="11" type="ORF">IAC74_06330</name>
</gene>
<comment type="subcellular location">
    <subcellularLocation>
        <location evidence="10">Cell membrane</location>
        <topology evidence="10">Multi-pass membrane protein</topology>
    </subcellularLocation>
</comment>
<evidence type="ECO:0000256" key="7">
    <source>
        <dbReference type="ARBA" id="ARBA00023136"/>
    </source>
</evidence>
<evidence type="ECO:0000256" key="9">
    <source>
        <dbReference type="ARBA" id="ARBA00023264"/>
    </source>
</evidence>